<feature type="coiled-coil region" evidence="6">
    <location>
        <begin position="145"/>
        <end position="193"/>
    </location>
</feature>
<evidence type="ECO:0000256" key="6">
    <source>
        <dbReference type="SAM" id="Coils"/>
    </source>
</evidence>
<evidence type="ECO:0000256" key="3">
    <source>
        <dbReference type="ARBA" id="ARBA00022692"/>
    </source>
</evidence>
<keyword evidence="4" id="KW-0472">Membrane</keyword>
<dbReference type="RefSeq" id="WP_184747560.1">
    <property type="nucleotide sequence ID" value="NZ_JACHGJ010000006.1"/>
</dbReference>
<dbReference type="Gene3D" id="1.20.1600.10">
    <property type="entry name" value="Outer membrane efflux proteins (OEP)"/>
    <property type="match status" value="1"/>
</dbReference>
<dbReference type="GO" id="GO:0015562">
    <property type="term" value="F:efflux transmembrane transporter activity"/>
    <property type="evidence" value="ECO:0007669"/>
    <property type="project" value="InterPro"/>
</dbReference>
<dbReference type="InterPro" id="IPR051906">
    <property type="entry name" value="TolC-like"/>
</dbReference>
<evidence type="ECO:0000313" key="7">
    <source>
        <dbReference type="EMBL" id="MBB6481307.1"/>
    </source>
</evidence>
<sequence>MKSKLIGLFLFLLFFSGQIFSTDFKSMVLLIDSSYDVRSAALDVEQSRGQIAALSHPGDVLFSLDPSVKVLTVDDDDVQFGEEVSLTGSASIKIPVGLSALEKEKLAFTQFDLKRKEEALEAARKATFISLYSMYQDIWLLQKEEEILKRELEAEELSYKAASERYALGSITIKALQDAGDSYDEKNEEMLQNSLEQRISWFKLKTVIELEEEPVSLSRIVLDIGELPKPPDLYDWLNTNHPLLKAEREKISQLEQTVDRLGKADLDLSVRAFFNSVNNTVTASVSYDFMNPLITPSVGFPIYTFGDIPSSSGGSATWNVGMSVSLGLGTGKTDKLTIEDLELEIQRSRYRLDYLSENVNLVLRSAYQQHVKNISSMDEALRNLDLSENNRKIVSARKELNQTSELDLLMSENAMQRSLWKIEAARIAMEKSWLNLLDSALKLDIESLNVREAEND</sequence>
<protein>
    <submittedName>
        <fullName evidence="7">Outer membrane protein TolC</fullName>
    </submittedName>
</protein>
<keyword evidence="2" id="KW-1134">Transmembrane beta strand</keyword>
<name>A0A841RDJ7_9SPIO</name>
<evidence type="ECO:0000256" key="5">
    <source>
        <dbReference type="ARBA" id="ARBA00023237"/>
    </source>
</evidence>
<keyword evidence="8" id="KW-1185">Reference proteome</keyword>
<gene>
    <name evidence="7" type="ORF">HNR50_002987</name>
</gene>
<dbReference type="GO" id="GO:0015288">
    <property type="term" value="F:porin activity"/>
    <property type="evidence" value="ECO:0007669"/>
    <property type="project" value="TreeGrafter"/>
</dbReference>
<dbReference type="Proteomes" id="UP000587760">
    <property type="component" value="Unassembled WGS sequence"/>
</dbReference>
<keyword evidence="5" id="KW-0998">Cell outer membrane</keyword>
<evidence type="ECO:0000313" key="8">
    <source>
        <dbReference type="Proteomes" id="UP000587760"/>
    </source>
</evidence>
<keyword evidence="6" id="KW-0175">Coiled coil</keyword>
<dbReference type="EMBL" id="JACHGJ010000006">
    <property type="protein sequence ID" value="MBB6481307.1"/>
    <property type="molecule type" value="Genomic_DNA"/>
</dbReference>
<dbReference type="GO" id="GO:1990281">
    <property type="term" value="C:efflux pump complex"/>
    <property type="evidence" value="ECO:0007669"/>
    <property type="project" value="TreeGrafter"/>
</dbReference>
<organism evidence="7 8">
    <name type="scientific">Spirochaeta isovalerica</name>
    <dbReference type="NCBI Taxonomy" id="150"/>
    <lineage>
        <taxon>Bacteria</taxon>
        <taxon>Pseudomonadati</taxon>
        <taxon>Spirochaetota</taxon>
        <taxon>Spirochaetia</taxon>
        <taxon>Spirochaetales</taxon>
        <taxon>Spirochaetaceae</taxon>
        <taxon>Spirochaeta</taxon>
    </lineage>
</organism>
<comment type="caution">
    <text evidence="7">The sequence shown here is derived from an EMBL/GenBank/DDBJ whole genome shotgun (WGS) entry which is preliminary data.</text>
</comment>
<dbReference type="AlphaFoldDB" id="A0A841RDJ7"/>
<proteinExistence type="predicted"/>
<dbReference type="GO" id="GO:0009279">
    <property type="term" value="C:cell outer membrane"/>
    <property type="evidence" value="ECO:0007669"/>
    <property type="project" value="UniProtKB-SubCell"/>
</dbReference>
<accession>A0A841RDJ7</accession>
<evidence type="ECO:0000256" key="2">
    <source>
        <dbReference type="ARBA" id="ARBA00022452"/>
    </source>
</evidence>
<dbReference type="PANTHER" id="PTHR30026">
    <property type="entry name" value="OUTER MEMBRANE PROTEIN TOLC"/>
    <property type="match status" value="1"/>
</dbReference>
<comment type="subcellular location">
    <subcellularLocation>
        <location evidence="1">Cell outer membrane</location>
    </subcellularLocation>
</comment>
<evidence type="ECO:0000256" key="4">
    <source>
        <dbReference type="ARBA" id="ARBA00023136"/>
    </source>
</evidence>
<dbReference type="SUPFAM" id="SSF56954">
    <property type="entry name" value="Outer membrane efflux proteins (OEP)"/>
    <property type="match status" value="1"/>
</dbReference>
<evidence type="ECO:0000256" key="1">
    <source>
        <dbReference type="ARBA" id="ARBA00004442"/>
    </source>
</evidence>
<dbReference type="PANTHER" id="PTHR30026:SF20">
    <property type="entry name" value="OUTER MEMBRANE PROTEIN TOLC"/>
    <property type="match status" value="1"/>
</dbReference>
<keyword evidence="3" id="KW-0812">Transmembrane</keyword>
<reference evidence="7 8" key="1">
    <citation type="submission" date="2020-08" db="EMBL/GenBank/DDBJ databases">
        <title>Genomic Encyclopedia of Type Strains, Phase IV (KMG-IV): sequencing the most valuable type-strain genomes for metagenomic binning, comparative biology and taxonomic classification.</title>
        <authorList>
            <person name="Goeker M."/>
        </authorList>
    </citation>
    <scope>NUCLEOTIDE SEQUENCE [LARGE SCALE GENOMIC DNA]</scope>
    <source>
        <strain evidence="7 8">DSM 2461</strain>
    </source>
</reference>